<dbReference type="EMBL" id="JAVFWL010000006">
    <property type="protein sequence ID" value="KAK6766871.1"/>
    <property type="molecule type" value="Genomic_DNA"/>
</dbReference>
<evidence type="ECO:0000256" key="1">
    <source>
        <dbReference type="SAM" id="Phobius"/>
    </source>
</evidence>
<dbReference type="Proteomes" id="UP001303046">
    <property type="component" value="Unassembled WGS sequence"/>
</dbReference>
<evidence type="ECO:0000313" key="3">
    <source>
        <dbReference type="Proteomes" id="UP001303046"/>
    </source>
</evidence>
<feature type="transmembrane region" description="Helical" evidence="1">
    <location>
        <begin position="108"/>
        <end position="130"/>
    </location>
</feature>
<keyword evidence="1" id="KW-0472">Membrane</keyword>
<protein>
    <submittedName>
        <fullName evidence="2">Uncharacterized protein</fullName>
    </submittedName>
</protein>
<reference evidence="2 3" key="1">
    <citation type="submission" date="2023-08" db="EMBL/GenBank/DDBJ databases">
        <title>A Necator americanus chromosomal reference genome.</title>
        <authorList>
            <person name="Ilik V."/>
            <person name="Petrzelkova K.J."/>
            <person name="Pardy F."/>
            <person name="Fuh T."/>
            <person name="Niatou-Singa F.S."/>
            <person name="Gouil Q."/>
            <person name="Baker L."/>
            <person name="Ritchie M.E."/>
            <person name="Jex A.R."/>
            <person name="Gazzola D."/>
            <person name="Li H."/>
            <person name="Toshio Fujiwara R."/>
            <person name="Zhan B."/>
            <person name="Aroian R.V."/>
            <person name="Pafco B."/>
            <person name="Schwarz E.M."/>
        </authorList>
    </citation>
    <scope>NUCLEOTIDE SEQUENCE [LARGE SCALE GENOMIC DNA]</scope>
    <source>
        <strain evidence="2 3">Aroian</strain>
        <tissue evidence="2">Whole animal</tissue>
    </source>
</reference>
<comment type="caution">
    <text evidence="2">The sequence shown here is derived from an EMBL/GenBank/DDBJ whole genome shotgun (WGS) entry which is preliminary data.</text>
</comment>
<feature type="transmembrane region" description="Helical" evidence="1">
    <location>
        <begin position="20"/>
        <end position="37"/>
    </location>
</feature>
<organism evidence="2 3">
    <name type="scientific">Necator americanus</name>
    <name type="common">Human hookworm</name>
    <dbReference type="NCBI Taxonomy" id="51031"/>
    <lineage>
        <taxon>Eukaryota</taxon>
        <taxon>Metazoa</taxon>
        <taxon>Ecdysozoa</taxon>
        <taxon>Nematoda</taxon>
        <taxon>Chromadorea</taxon>
        <taxon>Rhabditida</taxon>
        <taxon>Rhabditina</taxon>
        <taxon>Rhabditomorpha</taxon>
        <taxon>Strongyloidea</taxon>
        <taxon>Ancylostomatidae</taxon>
        <taxon>Bunostominae</taxon>
        <taxon>Necator</taxon>
    </lineage>
</organism>
<accession>A0ABR1EYA8</accession>
<name>A0ABR1EYA8_NECAM</name>
<proteinExistence type="predicted"/>
<keyword evidence="3" id="KW-1185">Reference proteome</keyword>
<keyword evidence="1" id="KW-0812">Transmembrane</keyword>
<gene>
    <name evidence="2" type="primary">Necator_chrX.g26422</name>
    <name evidence="2" type="ORF">RB195_026255</name>
</gene>
<keyword evidence="1" id="KW-1133">Transmembrane helix</keyword>
<sequence length="172" mass="19992">MLIQQVTVCATITEQTNHLTMALQLFITIFWMSLLLVRAKDEQRTVQWPLGILRPYKRPVDTFHDYIEPEEHQVLSRSTHDLYTPMWMTTFVKRADESQRFQRNEGMLSARVVLALLYMLMITVAIATAAPNRILMRFGKRTADPMHFRPMAPADYYPQELFGSSHAVDGDM</sequence>
<evidence type="ECO:0000313" key="2">
    <source>
        <dbReference type="EMBL" id="KAK6766871.1"/>
    </source>
</evidence>